<name>A0A1F4URG0_UNCKA</name>
<protein>
    <recommendedName>
        <fullName evidence="3">Methyltransferase domain-containing protein</fullName>
    </recommendedName>
</protein>
<reference evidence="1 2" key="1">
    <citation type="journal article" date="2016" name="Nat. Commun.">
        <title>Thousands of microbial genomes shed light on interconnected biogeochemical processes in an aquifer system.</title>
        <authorList>
            <person name="Anantharaman K."/>
            <person name="Brown C.T."/>
            <person name="Hug L.A."/>
            <person name="Sharon I."/>
            <person name="Castelle C.J."/>
            <person name="Probst A.J."/>
            <person name="Thomas B.C."/>
            <person name="Singh A."/>
            <person name="Wilkins M.J."/>
            <person name="Karaoz U."/>
            <person name="Brodie E.L."/>
            <person name="Williams K.H."/>
            <person name="Hubbard S.S."/>
            <person name="Banfield J.F."/>
        </authorList>
    </citation>
    <scope>NUCLEOTIDE SEQUENCE [LARGE SCALE GENOMIC DNA]</scope>
</reference>
<evidence type="ECO:0000313" key="2">
    <source>
        <dbReference type="Proteomes" id="UP000176444"/>
    </source>
</evidence>
<accession>A0A1F4URG0</accession>
<evidence type="ECO:0000313" key="1">
    <source>
        <dbReference type="EMBL" id="OGC47492.1"/>
    </source>
</evidence>
<dbReference type="AlphaFoldDB" id="A0A1F4URG0"/>
<dbReference type="Proteomes" id="UP000176444">
    <property type="component" value="Unassembled WGS sequence"/>
</dbReference>
<gene>
    <name evidence="1" type="ORF">A2713_00170</name>
</gene>
<evidence type="ECO:0008006" key="3">
    <source>
        <dbReference type="Google" id="ProtNLM"/>
    </source>
</evidence>
<proteinExistence type="predicted"/>
<sequence>MQLQDDLMPRNPYEMDGGRAWKADADKMFTPADAVIVFQNLEKIDLLPPRTEALHIASISSNVPTLEIGVFDALQAQRAGKVTFIAGDLTHLEIGKDDERFKREGFHIVQWDAQHLPLVDHTLHVIYDKKGALWHFAKKEMPQVEFLEILRQLKDKLKPSGIIVIDNFDYNEVDEFFFNDWGFLAGQEQERYMNPYQTEPSTVQTITRTYGEWIWKKISKIFGIIDVGDGIHSVRVLKVKPSIKSLLGV</sequence>
<organism evidence="1 2">
    <name type="scientific">candidate division WWE3 bacterium RIFCSPHIGHO2_01_FULL_35_17</name>
    <dbReference type="NCBI Taxonomy" id="1802614"/>
    <lineage>
        <taxon>Bacteria</taxon>
        <taxon>Katanobacteria</taxon>
    </lineage>
</organism>
<dbReference type="EMBL" id="MEUX01000013">
    <property type="protein sequence ID" value="OGC47492.1"/>
    <property type="molecule type" value="Genomic_DNA"/>
</dbReference>
<dbReference type="InterPro" id="IPR029063">
    <property type="entry name" value="SAM-dependent_MTases_sf"/>
</dbReference>
<dbReference type="Gene3D" id="3.40.50.150">
    <property type="entry name" value="Vaccinia Virus protein VP39"/>
    <property type="match status" value="1"/>
</dbReference>
<comment type="caution">
    <text evidence="1">The sequence shown here is derived from an EMBL/GenBank/DDBJ whole genome shotgun (WGS) entry which is preliminary data.</text>
</comment>
<dbReference type="SUPFAM" id="SSF53335">
    <property type="entry name" value="S-adenosyl-L-methionine-dependent methyltransferases"/>
    <property type="match status" value="1"/>
</dbReference>